<dbReference type="EnsemblPlants" id="AET4Gv20225800.3">
    <property type="protein sequence ID" value="AET4Gv20225800.3"/>
    <property type="gene ID" value="AET4Gv20225800"/>
</dbReference>
<dbReference type="EnsemblPlants" id="AET4Gv20225800.4">
    <property type="protein sequence ID" value="AET4Gv20225800.4"/>
    <property type="gene ID" value="AET4Gv20225800"/>
</dbReference>
<dbReference type="EnsemblPlants" id="AET4Gv20225800.9">
    <property type="protein sequence ID" value="AET4Gv20225800.9"/>
    <property type="gene ID" value="AET4Gv20225800"/>
</dbReference>
<dbReference type="Gramene" id="AET4Gv20225800.1">
    <property type="protein sequence ID" value="AET4Gv20225800.1"/>
    <property type="gene ID" value="AET4Gv20225800"/>
</dbReference>
<dbReference type="EnsemblPlants" id="AET4Gv20225800.5">
    <property type="protein sequence ID" value="AET4Gv20225800.5"/>
    <property type="gene ID" value="AET4Gv20225800"/>
</dbReference>
<dbReference type="EnsemblPlants" id="AET4Gv20225800.1">
    <property type="protein sequence ID" value="AET4Gv20225800.1"/>
    <property type="gene ID" value="AET4Gv20225800"/>
</dbReference>
<accession>A0A453HLB0</accession>
<dbReference type="EnsemblPlants" id="AET4Gv20225800.2">
    <property type="protein sequence ID" value="AET4Gv20225800.2"/>
    <property type="gene ID" value="AET4Gv20225800"/>
</dbReference>
<evidence type="ECO:0000313" key="3">
    <source>
        <dbReference type="Proteomes" id="UP000015105"/>
    </source>
</evidence>
<dbReference type="EnsemblPlants" id="AET4Gv20225800.12">
    <property type="protein sequence ID" value="AET4Gv20225800.12"/>
    <property type="gene ID" value="AET4Gv20225800"/>
</dbReference>
<evidence type="ECO:0000313" key="2">
    <source>
        <dbReference type="EnsemblPlants" id="AET4Gv20225800.11"/>
    </source>
</evidence>
<reference evidence="2" key="3">
    <citation type="journal article" date="2017" name="Nature">
        <title>Genome sequence of the progenitor of the wheat D genome Aegilops tauschii.</title>
        <authorList>
            <person name="Luo M.C."/>
            <person name="Gu Y.Q."/>
            <person name="Puiu D."/>
            <person name="Wang H."/>
            <person name="Twardziok S.O."/>
            <person name="Deal K.R."/>
            <person name="Huo N."/>
            <person name="Zhu T."/>
            <person name="Wang L."/>
            <person name="Wang Y."/>
            <person name="McGuire P.E."/>
            <person name="Liu S."/>
            <person name="Long H."/>
            <person name="Ramasamy R.K."/>
            <person name="Rodriguez J.C."/>
            <person name="Van S.L."/>
            <person name="Yuan L."/>
            <person name="Wang Z."/>
            <person name="Xia Z."/>
            <person name="Xiao L."/>
            <person name="Anderson O.D."/>
            <person name="Ouyang S."/>
            <person name="Liang Y."/>
            <person name="Zimin A.V."/>
            <person name="Pertea G."/>
            <person name="Qi P."/>
            <person name="Bennetzen J.L."/>
            <person name="Dai X."/>
            <person name="Dawson M.W."/>
            <person name="Muller H.G."/>
            <person name="Kugler K."/>
            <person name="Rivarola-Duarte L."/>
            <person name="Spannagl M."/>
            <person name="Mayer K.F.X."/>
            <person name="Lu F.H."/>
            <person name="Bevan M.W."/>
            <person name="Leroy P."/>
            <person name="Li P."/>
            <person name="You F.M."/>
            <person name="Sun Q."/>
            <person name="Liu Z."/>
            <person name="Lyons E."/>
            <person name="Wicker T."/>
            <person name="Salzberg S.L."/>
            <person name="Devos K.M."/>
            <person name="Dvorak J."/>
        </authorList>
    </citation>
    <scope>NUCLEOTIDE SEQUENCE [LARGE SCALE GENOMIC DNA]</scope>
    <source>
        <strain evidence="2">cv. AL8/78</strain>
    </source>
</reference>
<dbReference type="Proteomes" id="UP000015105">
    <property type="component" value="Chromosome 4D"/>
</dbReference>
<dbReference type="Gramene" id="AET4Gv20225800.11">
    <property type="protein sequence ID" value="AET4Gv20225800.11"/>
    <property type="gene ID" value="AET4Gv20225800"/>
</dbReference>
<sequence>MRKGLSSLIILTAWWIWKHRNSCTFDGDRPSVSHLCSTIKDEAHLWAQAGAGAITNIIPER</sequence>
<dbReference type="Gramene" id="AET4Gv20225800.6">
    <property type="protein sequence ID" value="AET4Gv20225800.6"/>
    <property type="gene ID" value="AET4Gv20225800"/>
</dbReference>
<dbReference type="Gramene" id="AET4Gv20225800.7">
    <property type="protein sequence ID" value="AET4Gv20225800.7"/>
    <property type="gene ID" value="AET4Gv20225800"/>
</dbReference>
<reference evidence="3" key="1">
    <citation type="journal article" date="2014" name="Science">
        <title>Ancient hybridizations among the ancestral genomes of bread wheat.</title>
        <authorList>
            <consortium name="International Wheat Genome Sequencing Consortium,"/>
            <person name="Marcussen T."/>
            <person name="Sandve S.R."/>
            <person name="Heier L."/>
            <person name="Spannagl M."/>
            <person name="Pfeifer M."/>
            <person name="Jakobsen K.S."/>
            <person name="Wulff B.B."/>
            <person name="Steuernagel B."/>
            <person name="Mayer K.F."/>
            <person name="Olsen O.A."/>
        </authorList>
    </citation>
    <scope>NUCLEOTIDE SEQUENCE [LARGE SCALE GENOMIC DNA]</scope>
    <source>
        <strain evidence="3">cv. AL8/78</strain>
    </source>
</reference>
<reference evidence="2" key="4">
    <citation type="submission" date="2019-03" db="UniProtKB">
        <authorList>
            <consortium name="EnsemblPlants"/>
        </authorList>
    </citation>
    <scope>IDENTIFICATION</scope>
</reference>
<keyword evidence="3" id="KW-1185">Reference proteome</keyword>
<reference evidence="2" key="5">
    <citation type="journal article" date="2021" name="G3 (Bethesda)">
        <title>Aegilops tauschii genome assembly Aet v5.0 features greater sequence contiguity and improved annotation.</title>
        <authorList>
            <person name="Wang L."/>
            <person name="Zhu T."/>
            <person name="Rodriguez J.C."/>
            <person name="Deal K.R."/>
            <person name="Dubcovsky J."/>
            <person name="McGuire P.E."/>
            <person name="Lux T."/>
            <person name="Spannagl M."/>
            <person name="Mayer K.F.X."/>
            <person name="Baldrich P."/>
            <person name="Meyers B.C."/>
            <person name="Huo N."/>
            <person name="Gu Y.Q."/>
            <person name="Zhou H."/>
            <person name="Devos K.M."/>
            <person name="Bennetzen J.L."/>
            <person name="Unver T."/>
            <person name="Budak H."/>
            <person name="Gulick P.J."/>
            <person name="Galiba G."/>
            <person name="Kalapos B."/>
            <person name="Nelson D.R."/>
            <person name="Li P."/>
            <person name="You F.M."/>
            <person name="Luo M.C."/>
            <person name="Dvorak J."/>
        </authorList>
    </citation>
    <scope>NUCLEOTIDE SEQUENCE [LARGE SCALE GENOMIC DNA]</scope>
    <source>
        <strain evidence="2">cv. AL8/78</strain>
    </source>
</reference>
<dbReference type="EnsemblPlants" id="AET4Gv20225800.8">
    <property type="protein sequence ID" value="AET4Gv20225800.8"/>
    <property type="gene ID" value="AET4Gv20225800"/>
</dbReference>
<dbReference type="Gramene" id="AET4Gv20225800.12">
    <property type="protein sequence ID" value="AET4Gv20225800.12"/>
    <property type="gene ID" value="AET4Gv20225800"/>
</dbReference>
<name>A0A453HLB0_AEGTS</name>
<dbReference type="EnsemblPlants" id="AET4Gv20225800.6">
    <property type="protein sequence ID" value="AET4Gv20225800.6"/>
    <property type="gene ID" value="AET4Gv20225800"/>
</dbReference>
<evidence type="ECO:0000256" key="1">
    <source>
        <dbReference type="SAM" id="SignalP"/>
    </source>
</evidence>
<protein>
    <submittedName>
        <fullName evidence="2">Uncharacterized protein</fullName>
    </submittedName>
</protein>
<dbReference type="Gramene" id="AET4Gv20225800.9">
    <property type="protein sequence ID" value="AET4Gv20225800.9"/>
    <property type="gene ID" value="AET4Gv20225800"/>
</dbReference>
<dbReference type="Gramene" id="AET4Gv20225800.2">
    <property type="protein sequence ID" value="AET4Gv20225800.2"/>
    <property type="gene ID" value="AET4Gv20225800"/>
</dbReference>
<keyword evidence="1" id="KW-0732">Signal</keyword>
<dbReference type="EnsemblPlants" id="AET4Gv20225800.10">
    <property type="protein sequence ID" value="AET4Gv20225800.10"/>
    <property type="gene ID" value="AET4Gv20225800"/>
</dbReference>
<dbReference type="Gramene" id="AET4Gv20225800.4">
    <property type="protein sequence ID" value="AET4Gv20225800.4"/>
    <property type="gene ID" value="AET4Gv20225800"/>
</dbReference>
<dbReference type="Gramene" id="AET4Gv20225800.5">
    <property type="protein sequence ID" value="AET4Gv20225800.5"/>
    <property type="gene ID" value="AET4Gv20225800"/>
</dbReference>
<dbReference type="Gramene" id="AET4Gv20225800.8">
    <property type="protein sequence ID" value="AET4Gv20225800.8"/>
    <property type="gene ID" value="AET4Gv20225800"/>
</dbReference>
<dbReference type="Gramene" id="AET4Gv20225800.3">
    <property type="protein sequence ID" value="AET4Gv20225800.3"/>
    <property type="gene ID" value="AET4Gv20225800"/>
</dbReference>
<dbReference type="EnsemblPlants" id="AET4Gv20225800.11">
    <property type="protein sequence ID" value="AET4Gv20225800.11"/>
    <property type="gene ID" value="AET4Gv20225800"/>
</dbReference>
<reference evidence="3" key="2">
    <citation type="journal article" date="2017" name="Nat. Plants">
        <title>The Aegilops tauschii genome reveals multiple impacts of transposons.</title>
        <authorList>
            <person name="Zhao G."/>
            <person name="Zou C."/>
            <person name="Li K."/>
            <person name="Wang K."/>
            <person name="Li T."/>
            <person name="Gao L."/>
            <person name="Zhang X."/>
            <person name="Wang H."/>
            <person name="Yang Z."/>
            <person name="Liu X."/>
            <person name="Jiang W."/>
            <person name="Mao L."/>
            <person name="Kong X."/>
            <person name="Jiao Y."/>
            <person name="Jia J."/>
        </authorList>
    </citation>
    <scope>NUCLEOTIDE SEQUENCE [LARGE SCALE GENOMIC DNA]</scope>
    <source>
        <strain evidence="3">cv. AL8/78</strain>
    </source>
</reference>
<dbReference type="Gramene" id="AET4Gv20225800.10">
    <property type="protein sequence ID" value="AET4Gv20225800.10"/>
    <property type="gene ID" value="AET4Gv20225800"/>
</dbReference>
<proteinExistence type="predicted"/>
<feature type="chain" id="PRO_5042372429" evidence="1">
    <location>
        <begin position="24"/>
        <end position="61"/>
    </location>
</feature>
<dbReference type="EnsemblPlants" id="AET4Gv20225800.7">
    <property type="protein sequence ID" value="AET4Gv20225800.7"/>
    <property type="gene ID" value="AET4Gv20225800"/>
</dbReference>
<feature type="signal peptide" evidence="1">
    <location>
        <begin position="1"/>
        <end position="23"/>
    </location>
</feature>
<dbReference type="AlphaFoldDB" id="A0A453HLB0"/>
<organism evidence="2 3">
    <name type="scientific">Aegilops tauschii subsp. strangulata</name>
    <name type="common">Goatgrass</name>
    <dbReference type="NCBI Taxonomy" id="200361"/>
    <lineage>
        <taxon>Eukaryota</taxon>
        <taxon>Viridiplantae</taxon>
        <taxon>Streptophyta</taxon>
        <taxon>Embryophyta</taxon>
        <taxon>Tracheophyta</taxon>
        <taxon>Spermatophyta</taxon>
        <taxon>Magnoliopsida</taxon>
        <taxon>Liliopsida</taxon>
        <taxon>Poales</taxon>
        <taxon>Poaceae</taxon>
        <taxon>BOP clade</taxon>
        <taxon>Pooideae</taxon>
        <taxon>Triticodae</taxon>
        <taxon>Triticeae</taxon>
        <taxon>Triticinae</taxon>
        <taxon>Aegilops</taxon>
    </lineage>
</organism>